<dbReference type="RefSeq" id="WP_074223370.1">
    <property type="nucleotide sequence ID" value="NZ_FSRC01000001.1"/>
</dbReference>
<dbReference type="AlphaFoldDB" id="A0A1N6DBD5"/>
<evidence type="ECO:0000259" key="1">
    <source>
        <dbReference type="Pfam" id="PF12146"/>
    </source>
</evidence>
<dbReference type="InterPro" id="IPR003718">
    <property type="entry name" value="OsmC/Ohr_fam"/>
</dbReference>
<dbReference type="Gene3D" id="3.40.50.1820">
    <property type="entry name" value="alpha/beta hydrolase"/>
    <property type="match status" value="1"/>
</dbReference>
<organism evidence="2 3">
    <name type="scientific">Algoriphagus halophilus</name>
    <dbReference type="NCBI Taxonomy" id="226505"/>
    <lineage>
        <taxon>Bacteria</taxon>
        <taxon>Pseudomonadati</taxon>
        <taxon>Bacteroidota</taxon>
        <taxon>Cytophagia</taxon>
        <taxon>Cytophagales</taxon>
        <taxon>Cyclobacteriaceae</taxon>
        <taxon>Algoriphagus</taxon>
    </lineage>
</organism>
<dbReference type="STRING" id="226505.SAMN05444394_0634"/>
<dbReference type="SUPFAM" id="SSF53474">
    <property type="entry name" value="alpha/beta-Hydrolases"/>
    <property type="match status" value="1"/>
</dbReference>
<name>A0A1N6DBD5_9BACT</name>
<dbReference type="InterPro" id="IPR015946">
    <property type="entry name" value="KH_dom-like_a/b"/>
</dbReference>
<dbReference type="Pfam" id="PF12146">
    <property type="entry name" value="Hydrolase_4"/>
    <property type="match status" value="1"/>
</dbReference>
<sequence length="407" mass="45463">MNPKKLTFKNRKGLDLAAHLYEPLDQVPIYYAVFAHCFTCSQNFSAVKRISIALSQQGIAVLSFDFTGLGNSEGAFEESNFSSNITDLKDAADFLENTYQAPKMLVGHSLGGAAVLYASLDLPKVTAVVTIGAPAFPEHVTHLFTESLEQIEKLGSAEVKIGGRPFRISKEFVDDLNQKPLENLLKNLKKSLLIVHSPQDEIVGINNASELYHAARHPKSFVSLDGSDHMISKKEDSQYVGELISSWSKRYVLVEGKEGEKYLTDGNQVKVRLSGPGYTTEIKTPYHHMIADEPLEVGGNNLGPNPYDFLMASLGSCTAMTLKMYATRKKWDLKEVTVFLNHDKVHLNDSKNPNEKESKVSRFTRIIELEGDLGEDQRQRLLEISHRCPVHRTLEEDIVIQTLIKKS</sequence>
<evidence type="ECO:0000313" key="3">
    <source>
        <dbReference type="Proteomes" id="UP000185221"/>
    </source>
</evidence>
<reference evidence="3" key="1">
    <citation type="submission" date="2016-11" db="EMBL/GenBank/DDBJ databases">
        <authorList>
            <person name="Varghese N."/>
            <person name="Submissions S."/>
        </authorList>
    </citation>
    <scope>NUCLEOTIDE SEQUENCE [LARGE SCALE GENOMIC DNA]</scope>
    <source>
        <strain evidence="3">DSM 15292</strain>
    </source>
</reference>
<dbReference type="SUPFAM" id="SSF82784">
    <property type="entry name" value="OsmC-like"/>
    <property type="match status" value="1"/>
</dbReference>
<dbReference type="PANTHER" id="PTHR39624:SF2">
    <property type="entry name" value="OSMC-LIKE PROTEIN"/>
    <property type="match status" value="1"/>
</dbReference>
<dbReference type="InterPro" id="IPR029058">
    <property type="entry name" value="AB_hydrolase_fold"/>
</dbReference>
<gene>
    <name evidence="2" type="ORF">SAMN05444394_0634</name>
</gene>
<proteinExistence type="predicted"/>
<keyword evidence="3" id="KW-1185">Reference proteome</keyword>
<evidence type="ECO:0000313" key="2">
    <source>
        <dbReference type="EMBL" id="SIN67996.1"/>
    </source>
</evidence>
<dbReference type="InterPro" id="IPR022742">
    <property type="entry name" value="Hydrolase_4"/>
</dbReference>
<feature type="domain" description="Serine aminopeptidase S33" evidence="1">
    <location>
        <begin position="49"/>
        <end position="139"/>
    </location>
</feature>
<dbReference type="PANTHER" id="PTHR39624">
    <property type="entry name" value="PROTEIN INVOLVED IN RIMO-MEDIATED BETA-METHYLTHIOLATION OF RIBOSOMAL PROTEIN S12 YCAO"/>
    <property type="match status" value="1"/>
</dbReference>
<dbReference type="EMBL" id="FSRC01000001">
    <property type="protein sequence ID" value="SIN67996.1"/>
    <property type="molecule type" value="Genomic_DNA"/>
</dbReference>
<dbReference type="Proteomes" id="UP000185221">
    <property type="component" value="Unassembled WGS sequence"/>
</dbReference>
<accession>A0A1N6DBD5</accession>
<dbReference type="InterPro" id="IPR036102">
    <property type="entry name" value="OsmC/Ohrsf"/>
</dbReference>
<dbReference type="Pfam" id="PF02566">
    <property type="entry name" value="OsmC"/>
    <property type="match status" value="1"/>
</dbReference>
<dbReference type="OrthoDB" id="9791538at2"/>
<protein>
    <submittedName>
        <fullName evidence="2">Putative redox protein</fullName>
    </submittedName>
</protein>
<dbReference type="Gene3D" id="3.30.300.20">
    <property type="match status" value="1"/>
</dbReference>